<dbReference type="EMBL" id="VSSQ01137031">
    <property type="protein sequence ID" value="MPN61003.1"/>
    <property type="molecule type" value="Genomic_DNA"/>
</dbReference>
<comment type="caution">
    <text evidence="1">The sequence shown here is derived from an EMBL/GenBank/DDBJ whole genome shotgun (WGS) entry which is preliminary data.</text>
</comment>
<gene>
    <name evidence="1" type="ORF">SDC9_208737</name>
</gene>
<proteinExistence type="predicted"/>
<protein>
    <submittedName>
        <fullName evidence="1">Uncharacterized protein</fullName>
    </submittedName>
</protein>
<accession>A0A645JN18</accession>
<organism evidence="1">
    <name type="scientific">bioreactor metagenome</name>
    <dbReference type="NCBI Taxonomy" id="1076179"/>
    <lineage>
        <taxon>unclassified sequences</taxon>
        <taxon>metagenomes</taxon>
        <taxon>ecological metagenomes</taxon>
    </lineage>
</organism>
<sequence length="118" mass="13065">MSDNAKAKVGIHMKPDLIAGVDAEYPLYDYPSRSAFVGAATELYFGYLHSQSDTDYMNKTTLAFLENQVTRLDAKVCRQLFRLCVELSMVAHVTAATVPGNWLDGQRDRTENRAGSTG</sequence>
<evidence type="ECO:0000313" key="1">
    <source>
        <dbReference type="EMBL" id="MPN61003.1"/>
    </source>
</evidence>
<dbReference type="AlphaFoldDB" id="A0A645JN18"/>
<name>A0A645JN18_9ZZZZ</name>
<reference evidence="1" key="1">
    <citation type="submission" date="2019-08" db="EMBL/GenBank/DDBJ databases">
        <authorList>
            <person name="Kucharzyk K."/>
            <person name="Murdoch R.W."/>
            <person name="Higgins S."/>
            <person name="Loffler F."/>
        </authorList>
    </citation>
    <scope>NUCLEOTIDE SEQUENCE</scope>
</reference>